<accession>A0ABU7M571</accession>
<name>A0ABU7M571_9BACT</name>
<gene>
    <name evidence="1" type="ORF">V2I23_06090</name>
</gene>
<dbReference type="EMBL" id="JAZBRD010000008">
    <property type="protein sequence ID" value="MEE3744864.1"/>
    <property type="molecule type" value="Genomic_DNA"/>
</dbReference>
<dbReference type="Proteomes" id="UP001331664">
    <property type="component" value="Unassembled WGS sequence"/>
</dbReference>
<evidence type="ECO:0000313" key="1">
    <source>
        <dbReference type="EMBL" id="MEE3744864.1"/>
    </source>
</evidence>
<proteinExistence type="predicted"/>
<protein>
    <submittedName>
        <fullName evidence="1">Uncharacterized protein</fullName>
    </submittedName>
</protein>
<feature type="non-terminal residue" evidence="1">
    <location>
        <position position="1"/>
    </location>
</feature>
<keyword evidence="2" id="KW-1185">Reference proteome</keyword>
<dbReference type="RefSeq" id="WP_330526296.1">
    <property type="nucleotide sequence ID" value="NZ_JAZBRD010000008.1"/>
</dbReference>
<sequence length="64" mass="7617">VYYTRVYDIKSQSVAPYSYDNWLDLGLNQYFMGQSPYNWYDGDPGDGILDFDILFFILLQLFIK</sequence>
<comment type="caution">
    <text evidence="1">The sequence shown here is derived from an EMBL/GenBank/DDBJ whole genome shotgun (WGS) entry which is preliminary data.</text>
</comment>
<evidence type="ECO:0000313" key="2">
    <source>
        <dbReference type="Proteomes" id="UP001331664"/>
    </source>
</evidence>
<reference evidence="1 2" key="1">
    <citation type="submission" date="2024-01" db="EMBL/GenBank/DDBJ databases">
        <title>Campylobacter porcellus sp. nov.</title>
        <authorList>
            <person name="Papic B."/>
            <person name="Gruntar I."/>
        </authorList>
    </citation>
    <scope>NUCLEOTIDE SEQUENCE [LARGE SCALE GENOMIC DNA]</scope>
    <source>
        <strain evidence="1 2">CX2-4855-23</strain>
    </source>
</reference>
<organism evidence="1 2">
    <name type="scientific">Campylobacter porcelli</name>
    <dbReference type="NCBI Taxonomy" id="1660073"/>
    <lineage>
        <taxon>Bacteria</taxon>
        <taxon>Pseudomonadati</taxon>
        <taxon>Campylobacterota</taxon>
        <taxon>Epsilonproteobacteria</taxon>
        <taxon>Campylobacterales</taxon>
        <taxon>Campylobacteraceae</taxon>
        <taxon>Campylobacter</taxon>
    </lineage>
</organism>